<keyword evidence="2" id="KW-0472">Membrane</keyword>
<dbReference type="RefSeq" id="WP_378267170.1">
    <property type="nucleotide sequence ID" value="NZ_JBHUKR010000011.1"/>
</dbReference>
<keyword evidence="2" id="KW-0812">Transmembrane</keyword>
<feature type="transmembrane region" description="Helical" evidence="2">
    <location>
        <begin position="21"/>
        <end position="42"/>
    </location>
</feature>
<name>A0ABW5FYZ7_9PSEU</name>
<evidence type="ECO:0000313" key="4">
    <source>
        <dbReference type="Proteomes" id="UP001597417"/>
    </source>
</evidence>
<feature type="region of interest" description="Disordered" evidence="1">
    <location>
        <begin position="74"/>
        <end position="95"/>
    </location>
</feature>
<organism evidence="3 4">
    <name type="scientific">Amycolatopsis pigmentata</name>
    <dbReference type="NCBI Taxonomy" id="450801"/>
    <lineage>
        <taxon>Bacteria</taxon>
        <taxon>Bacillati</taxon>
        <taxon>Actinomycetota</taxon>
        <taxon>Actinomycetes</taxon>
        <taxon>Pseudonocardiales</taxon>
        <taxon>Pseudonocardiaceae</taxon>
        <taxon>Amycolatopsis</taxon>
    </lineage>
</organism>
<evidence type="ECO:0008006" key="5">
    <source>
        <dbReference type="Google" id="ProtNLM"/>
    </source>
</evidence>
<proteinExistence type="predicted"/>
<protein>
    <recommendedName>
        <fullName evidence="5">Secreted protein</fullName>
    </recommendedName>
</protein>
<gene>
    <name evidence="3" type="ORF">ACFSXZ_22760</name>
</gene>
<evidence type="ECO:0000313" key="3">
    <source>
        <dbReference type="EMBL" id="MFD2419156.1"/>
    </source>
</evidence>
<dbReference type="EMBL" id="JBHUKR010000011">
    <property type="protein sequence ID" value="MFD2419156.1"/>
    <property type="molecule type" value="Genomic_DNA"/>
</dbReference>
<reference evidence="4" key="1">
    <citation type="journal article" date="2019" name="Int. J. Syst. Evol. Microbiol.">
        <title>The Global Catalogue of Microorganisms (GCM) 10K type strain sequencing project: providing services to taxonomists for standard genome sequencing and annotation.</title>
        <authorList>
            <consortium name="The Broad Institute Genomics Platform"/>
            <consortium name="The Broad Institute Genome Sequencing Center for Infectious Disease"/>
            <person name="Wu L."/>
            <person name="Ma J."/>
        </authorList>
    </citation>
    <scope>NUCLEOTIDE SEQUENCE [LARGE SCALE GENOMIC DNA]</scope>
    <source>
        <strain evidence="4">CGMCC 4.7645</strain>
    </source>
</reference>
<comment type="caution">
    <text evidence="3">The sequence shown here is derived from an EMBL/GenBank/DDBJ whole genome shotgun (WGS) entry which is preliminary data.</text>
</comment>
<evidence type="ECO:0000256" key="1">
    <source>
        <dbReference type="SAM" id="MobiDB-lite"/>
    </source>
</evidence>
<keyword evidence="4" id="KW-1185">Reference proteome</keyword>
<accession>A0ABW5FYZ7</accession>
<keyword evidence="2" id="KW-1133">Transmembrane helix</keyword>
<evidence type="ECO:0000256" key="2">
    <source>
        <dbReference type="SAM" id="Phobius"/>
    </source>
</evidence>
<sequence>MRRRDETGGGERRRASRSAGVLPLVAAVTSALALTGAAFYTVQSANTCGQPGQYVRHDNQVELVGGCVDNTDLAGLPSAPAHSAGDTDGYHNYRP</sequence>
<dbReference type="Proteomes" id="UP001597417">
    <property type="component" value="Unassembled WGS sequence"/>
</dbReference>